<dbReference type="Proteomes" id="UP001432180">
    <property type="component" value="Chromosome"/>
</dbReference>
<feature type="domain" description="Lipid/polyisoprenoid-binding YceI-like" evidence="1">
    <location>
        <begin position="39"/>
        <end position="208"/>
    </location>
</feature>
<dbReference type="Gene3D" id="2.40.128.110">
    <property type="entry name" value="Lipid/polyisoprenoid-binding, YceI-like"/>
    <property type="match status" value="1"/>
</dbReference>
<protein>
    <recommendedName>
        <fullName evidence="1">Lipid/polyisoprenoid-binding YceI-like domain-containing protein</fullName>
    </recommendedName>
</protein>
<proteinExistence type="predicted"/>
<dbReference type="SUPFAM" id="SSF101874">
    <property type="entry name" value="YceI-like"/>
    <property type="match status" value="1"/>
</dbReference>
<evidence type="ECO:0000313" key="2">
    <source>
        <dbReference type="EMBL" id="WPL17410.1"/>
    </source>
</evidence>
<sequence length="219" mass="23775">MKNPVKSIKERIQAIQAIQVGALTLAAVLTGASMSAAADWVLEPEQSHLSFISIKSKDIAEIHSFTQITGRVDEEGQVTLALMLDSVETLIPIRNERMREVLFKTTDYQQATLTAKIDPAVLGAMQVGEIGQLAGEAVLSLHGQEQPMTMQLQVARVAPDVLFVASRKPLVVDAEKFGLSDGVEQLREIAGLESVSHAVPVSFVMTFVREPVGEEARED</sequence>
<keyword evidence="3" id="KW-1185">Reference proteome</keyword>
<name>A0ABZ0SCU8_9GAMM</name>
<dbReference type="Pfam" id="PF04264">
    <property type="entry name" value="YceI"/>
    <property type="match status" value="1"/>
</dbReference>
<organism evidence="2 3">
    <name type="scientific">Thiorhodovibrio winogradskyi</name>
    <dbReference type="NCBI Taxonomy" id="77007"/>
    <lineage>
        <taxon>Bacteria</taxon>
        <taxon>Pseudomonadati</taxon>
        <taxon>Pseudomonadota</taxon>
        <taxon>Gammaproteobacteria</taxon>
        <taxon>Chromatiales</taxon>
        <taxon>Chromatiaceae</taxon>
        <taxon>Thiorhodovibrio</taxon>
    </lineage>
</organism>
<dbReference type="InterPro" id="IPR036761">
    <property type="entry name" value="TTHA0802/YceI-like_sf"/>
</dbReference>
<gene>
    <name evidence="2" type="ORF">Thiowin_02417</name>
</gene>
<evidence type="ECO:0000313" key="3">
    <source>
        <dbReference type="Proteomes" id="UP001432180"/>
    </source>
</evidence>
<accession>A0ABZ0SCU8</accession>
<dbReference type="InterPro" id="IPR027016">
    <property type="entry name" value="UCP029811"/>
</dbReference>
<dbReference type="PIRSF" id="PIRSF029811">
    <property type="entry name" value="UCP029811"/>
    <property type="match status" value="1"/>
</dbReference>
<dbReference type="SMART" id="SM00867">
    <property type="entry name" value="YceI"/>
    <property type="match status" value="1"/>
</dbReference>
<dbReference type="InterPro" id="IPR007372">
    <property type="entry name" value="Lipid/polyisoprenoid-bd_YceI"/>
</dbReference>
<dbReference type="EMBL" id="CP121472">
    <property type="protein sequence ID" value="WPL17410.1"/>
    <property type="molecule type" value="Genomic_DNA"/>
</dbReference>
<reference evidence="2 3" key="1">
    <citation type="journal article" date="2023" name="Microorganisms">
        <title>Thiorhodovibrio frisius and Trv. litoralis spp. nov., Two Novel Members from a Clade of Fastidious Purple Sulfur Bacteria That Exhibit Unique Red-Shifted Light-Harvesting Capabilities.</title>
        <authorList>
            <person name="Methner A."/>
            <person name="Kuzyk S.B."/>
            <person name="Petersen J."/>
            <person name="Bauer S."/>
            <person name="Brinkmann H."/>
            <person name="Sichau K."/>
            <person name="Wanner G."/>
            <person name="Wolf J."/>
            <person name="Neumann-Schaal M."/>
            <person name="Henke P."/>
            <person name="Tank M."/>
            <person name="Sproer C."/>
            <person name="Bunk B."/>
            <person name="Overmann J."/>
        </authorList>
    </citation>
    <scope>NUCLEOTIDE SEQUENCE [LARGE SCALE GENOMIC DNA]</scope>
    <source>
        <strain evidence="2 3">DSM 6702</strain>
    </source>
</reference>
<evidence type="ECO:0000259" key="1">
    <source>
        <dbReference type="SMART" id="SM00867"/>
    </source>
</evidence>